<feature type="transmembrane region" description="Helical" evidence="1">
    <location>
        <begin position="62"/>
        <end position="83"/>
    </location>
</feature>
<proteinExistence type="predicted"/>
<dbReference type="Proteomes" id="UP000182486">
    <property type="component" value="Unassembled WGS sequence"/>
</dbReference>
<protein>
    <submittedName>
        <fullName evidence="2">Uncharacterized protein</fullName>
    </submittedName>
</protein>
<feature type="transmembrane region" description="Helical" evidence="1">
    <location>
        <begin position="32"/>
        <end position="50"/>
    </location>
</feature>
<keyword evidence="1" id="KW-0812">Transmembrane</keyword>
<comment type="caution">
    <text evidence="2">The sequence shown here is derived from an EMBL/GenBank/DDBJ whole genome shotgun (WGS) entry which is preliminary data.</text>
</comment>
<organism evidence="2 3">
    <name type="scientific">Couchioplanes caeruleus subsp. caeruleus</name>
    <dbReference type="NCBI Taxonomy" id="56427"/>
    <lineage>
        <taxon>Bacteria</taxon>
        <taxon>Bacillati</taxon>
        <taxon>Actinomycetota</taxon>
        <taxon>Actinomycetes</taxon>
        <taxon>Micromonosporales</taxon>
        <taxon>Micromonosporaceae</taxon>
        <taxon>Couchioplanes</taxon>
    </lineage>
</organism>
<dbReference type="InterPro" id="IPR045393">
    <property type="entry name" value="DUF6518"/>
</dbReference>
<feature type="transmembrane region" description="Helical" evidence="1">
    <location>
        <begin position="127"/>
        <end position="147"/>
    </location>
</feature>
<dbReference type="Pfam" id="PF20128">
    <property type="entry name" value="DUF6518"/>
    <property type="match status" value="1"/>
</dbReference>
<keyword evidence="1" id="KW-1133">Transmembrane helix</keyword>
<feature type="transmembrane region" description="Helical" evidence="1">
    <location>
        <begin position="95"/>
        <end position="115"/>
    </location>
</feature>
<feature type="transmembrane region" description="Helical" evidence="1">
    <location>
        <begin position="7"/>
        <end position="26"/>
    </location>
</feature>
<dbReference type="EMBL" id="MEIA01000187">
    <property type="protein sequence ID" value="OJF12923.1"/>
    <property type="molecule type" value="Genomic_DNA"/>
</dbReference>
<name>A0A1K0GUA6_9ACTN</name>
<reference evidence="2 3" key="1">
    <citation type="submission" date="2016-09" db="EMBL/GenBank/DDBJ databases">
        <title>Couchioplanes caeruleus draft genome sequence.</title>
        <authorList>
            <person name="Sheehan J."/>
            <person name="Caffrey P."/>
        </authorList>
    </citation>
    <scope>NUCLEOTIDE SEQUENCE [LARGE SCALE GENOMIC DNA]</scope>
    <source>
        <strain evidence="2 3">DSM 43634</strain>
    </source>
</reference>
<accession>A0A1K0GUA6</accession>
<evidence type="ECO:0000313" key="2">
    <source>
        <dbReference type="EMBL" id="OJF12923.1"/>
    </source>
</evidence>
<evidence type="ECO:0000313" key="3">
    <source>
        <dbReference type="Proteomes" id="UP000182486"/>
    </source>
</evidence>
<evidence type="ECO:0000256" key="1">
    <source>
        <dbReference type="SAM" id="Phobius"/>
    </source>
</evidence>
<dbReference type="RefSeq" id="WP_071806506.1">
    <property type="nucleotide sequence ID" value="NZ_MEIA01000187.1"/>
</dbReference>
<gene>
    <name evidence="2" type="ORF">BG844_18020</name>
</gene>
<sequence>MKIDRGVAVAAPIAGCLWGFLDFVWIKYMPSPVGGLGNSIAVWAVAAFLFTYLHRWTMPRSIIGAVVMLVVAVPGYYVAAALIQDDAWSNAWNTVSFVWMGLGGVAGIVFGAAGVTARRPGRWRLPALALPAAVLLAELIIDLSRLGNPNYRTAELVEYAVILAVLAVLVTVVVGKTWRDRAGALAYAVPLSAAGYLLMIATAFGGR</sequence>
<keyword evidence="3" id="KW-1185">Reference proteome</keyword>
<dbReference type="AlphaFoldDB" id="A0A1K0GUA6"/>
<feature type="transmembrane region" description="Helical" evidence="1">
    <location>
        <begin position="159"/>
        <end position="178"/>
    </location>
</feature>
<keyword evidence="1" id="KW-0472">Membrane</keyword>
<feature type="transmembrane region" description="Helical" evidence="1">
    <location>
        <begin position="185"/>
        <end position="204"/>
    </location>
</feature>